<accession>A0A3B4AKF2</accession>
<reference evidence="1" key="2">
    <citation type="submission" date="2025-09" db="UniProtKB">
        <authorList>
            <consortium name="Ensembl"/>
        </authorList>
    </citation>
    <scope>IDENTIFICATION</scope>
</reference>
<dbReference type="STRING" id="409849.ENSPMGP00000017079"/>
<sequence>MSQYNIFIKINYVMYKNMHYSKQRQKVSLALVSLRTDGTSECAQRAPLFRSLLSEVSDLLKNNVLWYGINSDRIHPTNSSDTVQACAPKITMCGTQRSGSFNENECWKNIVKDLAHYEAIISSYIELKDLRHPDEEVPPLRQTLQMIQNLLKVCIQHIKTIGLWVRNSSYSNRQKMLMMMRAFHIRTITFNRAVGYIASGDARKDQE</sequence>
<name>A0A3B4AKF2_9GOBI</name>
<evidence type="ECO:0008006" key="3">
    <source>
        <dbReference type="Google" id="ProtNLM"/>
    </source>
</evidence>
<protein>
    <recommendedName>
        <fullName evidence="3">Interleukin-12 subunit alpha</fullName>
    </recommendedName>
</protein>
<evidence type="ECO:0000313" key="2">
    <source>
        <dbReference type="Proteomes" id="UP000261520"/>
    </source>
</evidence>
<dbReference type="InterPro" id="IPR009079">
    <property type="entry name" value="4_helix_cytokine-like_core"/>
</dbReference>
<dbReference type="AlphaFoldDB" id="A0A3B4AKF2"/>
<keyword evidence="2" id="KW-1185">Reference proteome</keyword>
<dbReference type="Gene3D" id="1.20.1250.10">
    <property type="match status" value="1"/>
</dbReference>
<organism evidence="1 2">
    <name type="scientific">Periophthalmus magnuspinnatus</name>
    <dbReference type="NCBI Taxonomy" id="409849"/>
    <lineage>
        <taxon>Eukaryota</taxon>
        <taxon>Metazoa</taxon>
        <taxon>Chordata</taxon>
        <taxon>Craniata</taxon>
        <taxon>Vertebrata</taxon>
        <taxon>Euteleostomi</taxon>
        <taxon>Actinopterygii</taxon>
        <taxon>Neopterygii</taxon>
        <taxon>Teleostei</taxon>
        <taxon>Neoteleostei</taxon>
        <taxon>Acanthomorphata</taxon>
        <taxon>Gobiaria</taxon>
        <taxon>Gobiiformes</taxon>
        <taxon>Gobioidei</taxon>
        <taxon>Gobiidae</taxon>
        <taxon>Oxudercinae</taxon>
        <taxon>Periophthalmus</taxon>
    </lineage>
</organism>
<evidence type="ECO:0000313" key="1">
    <source>
        <dbReference type="Ensembl" id="ENSPMGP00000017079.1"/>
    </source>
</evidence>
<dbReference type="Proteomes" id="UP000261520">
    <property type="component" value="Unplaced"/>
</dbReference>
<dbReference type="SUPFAM" id="SSF47266">
    <property type="entry name" value="4-helical cytokines"/>
    <property type="match status" value="1"/>
</dbReference>
<proteinExistence type="predicted"/>
<dbReference type="Ensembl" id="ENSPMGT00000018235.1">
    <property type="protein sequence ID" value="ENSPMGP00000017079.1"/>
    <property type="gene ID" value="ENSPMGG00000013995.1"/>
</dbReference>
<reference evidence="1" key="1">
    <citation type="submission" date="2025-08" db="UniProtKB">
        <authorList>
            <consortium name="Ensembl"/>
        </authorList>
    </citation>
    <scope>IDENTIFICATION</scope>
</reference>